<comment type="caution">
    <text evidence="1">The sequence shown here is derived from an EMBL/GenBank/DDBJ whole genome shotgun (WGS) entry which is preliminary data.</text>
</comment>
<evidence type="ECO:0000313" key="2">
    <source>
        <dbReference type="Proteomes" id="UP000299102"/>
    </source>
</evidence>
<reference evidence="1 2" key="1">
    <citation type="journal article" date="2019" name="Commun. Biol.">
        <title>The bagworm genome reveals a unique fibroin gene that provides high tensile strength.</title>
        <authorList>
            <person name="Kono N."/>
            <person name="Nakamura H."/>
            <person name="Ohtoshi R."/>
            <person name="Tomita M."/>
            <person name="Numata K."/>
            <person name="Arakawa K."/>
        </authorList>
    </citation>
    <scope>NUCLEOTIDE SEQUENCE [LARGE SCALE GENOMIC DNA]</scope>
</reference>
<keyword evidence="2" id="KW-1185">Reference proteome</keyword>
<dbReference type="Proteomes" id="UP000299102">
    <property type="component" value="Unassembled WGS sequence"/>
</dbReference>
<evidence type="ECO:0000313" key="1">
    <source>
        <dbReference type="EMBL" id="GBP79088.1"/>
    </source>
</evidence>
<dbReference type="EMBL" id="BGZK01001400">
    <property type="protein sequence ID" value="GBP79088.1"/>
    <property type="molecule type" value="Genomic_DNA"/>
</dbReference>
<proteinExistence type="predicted"/>
<accession>A0A4C1YSH1</accession>
<dbReference type="AlphaFoldDB" id="A0A4C1YSH1"/>
<gene>
    <name evidence="1" type="ORF">EVAR_103513_1</name>
</gene>
<name>A0A4C1YSH1_EUMVA</name>
<dbReference type="OrthoDB" id="7487383at2759"/>
<sequence>MEKNAPTHKVFWKVTKALKTEEYIPIPPPKKADKSFALDDAEIAECLAHSIESQCSHASPPYDIAHINYIEKKVHHKVTLELKEDLPPVSPSKVQTLLKSLNI</sequence>
<organism evidence="1 2">
    <name type="scientific">Eumeta variegata</name>
    <name type="common">Bagworm moth</name>
    <name type="synonym">Eumeta japonica</name>
    <dbReference type="NCBI Taxonomy" id="151549"/>
    <lineage>
        <taxon>Eukaryota</taxon>
        <taxon>Metazoa</taxon>
        <taxon>Ecdysozoa</taxon>
        <taxon>Arthropoda</taxon>
        <taxon>Hexapoda</taxon>
        <taxon>Insecta</taxon>
        <taxon>Pterygota</taxon>
        <taxon>Neoptera</taxon>
        <taxon>Endopterygota</taxon>
        <taxon>Lepidoptera</taxon>
        <taxon>Glossata</taxon>
        <taxon>Ditrysia</taxon>
        <taxon>Tineoidea</taxon>
        <taxon>Psychidae</taxon>
        <taxon>Oiketicinae</taxon>
        <taxon>Eumeta</taxon>
    </lineage>
</organism>
<protein>
    <submittedName>
        <fullName evidence="1">Uncharacterized protein</fullName>
    </submittedName>
</protein>